<dbReference type="GO" id="GO:0004674">
    <property type="term" value="F:protein serine/threonine kinase activity"/>
    <property type="evidence" value="ECO:0007669"/>
    <property type="project" value="UniProtKB-KW"/>
</dbReference>
<dbReference type="Pfam" id="PF23598">
    <property type="entry name" value="LRR_14"/>
    <property type="match status" value="1"/>
</dbReference>
<feature type="compositionally biased region" description="Polar residues" evidence="8">
    <location>
        <begin position="337"/>
        <end position="362"/>
    </location>
</feature>
<dbReference type="InterPro" id="IPR000719">
    <property type="entry name" value="Prot_kinase_dom"/>
</dbReference>
<organism evidence="12 13">
    <name type="scientific">Handroanthus impetiginosus</name>
    <dbReference type="NCBI Taxonomy" id="429701"/>
    <lineage>
        <taxon>Eukaryota</taxon>
        <taxon>Viridiplantae</taxon>
        <taxon>Streptophyta</taxon>
        <taxon>Embryophyta</taxon>
        <taxon>Tracheophyta</taxon>
        <taxon>Spermatophyta</taxon>
        <taxon>Magnoliopsida</taxon>
        <taxon>eudicotyledons</taxon>
        <taxon>Gunneridae</taxon>
        <taxon>Pentapetalae</taxon>
        <taxon>asterids</taxon>
        <taxon>lamiids</taxon>
        <taxon>Lamiales</taxon>
        <taxon>Bignoniaceae</taxon>
        <taxon>Crescentiina</taxon>
        <taxon>Tabebuia alliance</taxon>
        <taxon>Handroanthus</taxon>
    </lineage>
</organism>
<evidence type="ECO:0000256" key="2">
    <source>
        <dbReference type="ARBA" id="ARBA00022692"/>
    </source>
</evidence>
<feature type="signal peptide" evidence="10">
    <location>
        <begin position="1"/>
        <end position="34"/>
    </location>
</feature>
<evidence type="ECO:0000313" key="12">
    <source>
        <dbReference type="EMBL" id="PIN18837.1"/>
    </source>
</evidence>
<proteinExistence type="predicted"/>
<evidence type="ECO:0000256" key="4">
    <source>
        <dbReference type="ARBA" id="ARBA00022737"/>
    </source>
</evidence>
<dbReference type="InterPro" id="IPR013210">
    <property type="entry name" value="LRR_N_plant-typ"/>
</dbReference>
<keyword evidence="12" id="KW-0808">Transferase</keyword>
<comment type="caution">
    <text evidence="12">The sequence shown here is derived from an EMBL/GenBank/DDBJ whole genome shotgun (WGS) entry which is preliminary data.</text>
</comment>
<accession>A0A2G9HMT3</accession>
<keyword evidence="13" id="KW-1185">Reference proteome</keyword>
<evidence type="ECO:0000256" key="1">
    <source>
        <dbReference type="ARBA" id="ARBA00022614"/>
    </source>
</evidence>
<keyword evidence="12" id="KW-0418">Kinase</keyword>
<evidence type="ECO:0000256" key="3">
    <source>
        <dbReference type="ARBA" id="ARBA00022729"/>
    </source>
</evidence>
<dbReference type="PROSITE" id="PS50011">
    <property type="entry name" value="PROTEIN_KINASE_DOM"/>
    <property type="match status" value="1"/>
</dbReference>
<keyword evidence="12" id="KW-0723">Serine/threonine-protein kinase</keyword>
<dbReference type="PANTHER" id="PTHR46084">
    <property type="entry name" value="PROTEIN MALE DISCOVERER 2"/>
    <property type="match status" value="1"/>
</dbReference>
<feature type="transmembrane region" description="Helical" evidence="9">
    <location>
        <begin position="367"/>
        <end position="388"/>
    </location>
</feature>
<dbReference type="FunFam" id="3.30.200.20:FF:000489">
    <property type="entry name" value="Inactive receptor-like serine/threonine-protein kinase"/>
    <property type="match status" value="1"/>
</dbReference>
<dbReference type="InterPro" id="IPR011009">
    <property type="entry name" value="Kinase-like_dom_sf"/>
</dbReference>
<comment type="subcellular location">
    <subcellularLocation>
        <location evidence="7">Endomembrane system</location>
        <topology evidence="7">Single-pass type I membrane protein</topology>
    </subcellularLocation>
</comment>
<dbReference type="OrthoDB" id="291737at2759"/>
<dbReference type="GO" id="GO:0005524">
    <property type="term" value="F:ATP binding"/>
    <property type="evidence" value="ECO:0007669"/>
    <property type="project" value="InterPro"/>
</dbReference>
<keyword evidence="2 9" id="KW-0812">Transmembrane</keyword>
<evidence type="ECO:0000256" key="5">
    <source>
        <dbReference type="ARBA" id="ARBA00022989"/>
    </source>
</evidence>
<keyword evidence="6 9" id="KW-0472">Membrane</keyword>
<dbReference type="STRING" id="429701.A0A2G9HMT3"/>
<protein>
    <submittedName>
        <fullName evidence="12">Serine/threonine protein kinase</fullName>
        <ecNumber evidence="12">2.7.11.1</ecNumber>
    </submittedName>
</protein>
<dbReference type="SUPFAM" id="SSF56112">
    <property type="entry name" value="Protein kinase-like (PK-like)"/>
    <property type="match status" value="1"/>
</dbReference>
<dbReference type="EMBL" id="NKXS01001391">
    <property type="protein sequence ID" value="PIN18837.1"/>
    <property type="molecule type" value="Genomic_DNA"/>
</dbReference>
<keyword evidence="4" id="KW-0677">Repeat</keyword>
<feature type="chain" id="PRO_5013694955" evidence="10">
    <location>
        <begin position="35"/>
        <end position="721"/>
    </location>
</feature>
<keyword evidence="5 9" id="KW-1133">Transmembrane helix</keyword>
<dbReference type="InterPro" id="IPR032675">
    <property type="entry name" value="LRR_dom_sf"/>
</dbReference>
<dbReference type="GO" id="GO:0106310">
    <property type="term" value="F:protein serine kinase activity"/>
    <property type="evidence" value="ECO:0007669"/>
    <property type="project" value="RHEA"/>
</dbReference>
<dbReference type="FunFam" id="3.80.10.10:FF:000627">
    <property type="entry name" value="Probable leucine-rich repeat receptor-like protein kinase At2g33170"/>
    <property type="match status" value="1"/>
</dbReference>
<dbReference type="Gene3D" id="1.10.510.10">
    <property type="entry name" value="Transferase(Phosphotransferase) domain 1"/>
    <property type="match status" value="1"/>
</dbReference>
<evidence type="ECO:0000259" key="11">
    <source>
        <dbReference type="PROSITE" id="PS50011"/>
    </source>
</evidence>
<evidence type="ECO:0000256" key="10">
    <source>
        <dbReference type="SAM" id="SignalP"/>
    </source>
</evidence>
<evidence type="ECO:0000256" key="9">
    <source>
        <dbReference type="SAM" id="Phobius"/>
    </source>
</evidence>
<dbReference type="Pfam" id="PF08263">
    <property type="entry name" value="LRRNT_2"/>
    <property type="match status" value="1"/>
</dbReference>
<feature type="domain" description="Protein kinase" evidence="11">
    <location>
        <begin position="412"/>
        <end position="694"/>
    </location>
</feature>
<evidence type="ECO:0000256" key="8">
    <source>
        <dbReference type="SAM" id="MobiDB-lite"/>
    </source>
</evidence>
<dbReference type="SUPFAM" id="SSF52058">
    <property type="entry name" value="L domain-like"/>
    <property type="match status" value="1"/>
</dbReference>
<name>A0A2G9HMT3_9LAMI</name>
<dbReference type="Pfam" id="PF07714">
    <property type="entry name" value="PK_Tyr_Ser-Thr"/>
    <property type="match status" value="1"/>
</dbReference>
<gene>
    <name evidence="12" type="ORF">CDL12_08504</name>
</gene>
<keyword evidence="3 10" id="KW-0732">Signal</keyword>
<reference evidence="13" key="1">
    <citation type="journal article" date="2018" name="Gigascience">
        <title>Genome assembly of the Pink Ipe (Handroanthus impetiginosus, Bignoniaceae), a highly valued, ecologically keystone Neotropical timber forest tree.</title>
        <authorList>
            <person name="Silva-Junior O.B."/>
            <person name="Grattapaglia D."/>
            <person name="Novaes E."/>
            <person name="Collevatti R.G."/>
        </authorList>
    </citation>
    <scope>NUCLEOTIDE SEQUENCE [LARGE SCALE GENOMIC DNA]</scope>
    <source>
        <strain evidence="13">cv. UFG-1</strain>
    </source>
</reference>
<dbReference type="Gene3D" id="3.30.200.20">
    <property type="entry name" value="Phosphorylase Kinase, domain 1"/>
    <property type="match status" value="1"/>
</dbReference>
<evidence type="ECO:0000256" key="7">
    <source>
        <dbReference type="ARBA" id="ARBA00046288"/>
    </source>
</evidence>
<dbReference type="Proteomes" id="UP000231279">
    <property type="component" value="Unassembled WGS sequence"/>
</dbReference>
<dbReference type="AlphaFoldDB" id="A0A2G9HMT3"/>
<dbReference type="Gene3D" id="3.80.10.10">
    <property type="entry name" value="Ribonuclease Inhibitor"/>
    <property type="match status" value="1"/>
</dbReference>
<sequence length="721" mass="79217">MVRRAMGGRWTACGMQLSCFALLILGSQIHGCWSLNPEGLALFQFQGKVNFDPYGALANWNPNDSDPCMWLGIECVGGEVVTLDLSGRDLGGILALELANLTHLRFLDLSKNRFSGTIPPQFGQIATLEVLDLRDNNLSGKVPAELGRLHSLKRLLLCNNRFEGSIPVEIEKLSLLNDLQFDDVPTTAANGIGCVNRKFGHCVWQNVVKQSKRSHSIRLPIKWSITHYLNLLPQFKFGSAFKLGSELSHNHADDGGSNLTDSPQPGVTESIHKQVNIMRRILVEQPSNLIALPPSIGAPPPSENAGPLPSRSSGSFPAIPNGKKPSPAPVPSPTSVQENTTNPGSASQPNDKNLSTSSGNSGDQSKLIIGILSAVFLLIIAVVMVVILRSRAARNIGPWKSGLSGQLQKAFVTGVPKLNRGELETACEDFSNIIFIHDGVATLYKGTLSSGVEIAVASTAIGSLNEWSNHAEIIFRNKIDGLSRINHKNFANLLGYCEENEPFTRMMVFEYAPNGTLFEHMHVKELEHLDWSARMRIIMGTAYCLQHMHDLSPPAALVKLTTKEIYLTDDYAAKVADVSFWTELIVKSKNPTENVSEHSEVGDVETNIYSFGMLLLEVISGRLPNSEEQGNILNWAAQYLNDKRNISQLIDPTLKSFKENELEVICDVIQSCIQQDPRKRSSMKEVVQILRQALDISPEAATPRLSPLWWAELEILSAEAP</sequence>
<dbReference type="InterPro" id="IPR055414">
    <property type="entry name" value="LRR_R13L4/SHOC2-like"/>
</dbReference>
<keyword evidence="1" id="KW-0433">Leucine-rich repeat</keyword>
<dbReference type="GO" id="GO:0012505">
    <property type="term" value="C:endomembrane system"/>
    <property type="evidence" value="ECO:0007669"/>
    <property type="project" value="UniProtKB-SubCell"/>
</dbReference>
<evidence type="ECO:0000313" key="13">
    <source>
        <dbReference type="Proteomes" id="UP000231279"/>
    </source>
</evidence>
<dbReference type="EC" id="2.7.11.1" evidence="12"/>
<evidence type="ECO:0000256" key="6">
    <source>
        <dbReference type="ARBA" id="ARBA00023136"/>
    </source>
</evidence>
<feature type="region of interest" description="Disordered" evidence="8">
    <location>
        <begin position="292"/>
        <end position="362"/>
    </location>
</feature>
<dbReference type="PANTHER" id="PTHR46084:SF1">
    <property type="entry name" value="PROTEIN MALE DISCOVERER 2"/>
    <property type="match status" value="1"/>
</dbReference>
<dbReference type="InterPro" id="IPR001245">
    <property type="entry name" value="Ser-Thr/Tyr_kinase_cat_dom"/>
</dbReference>